<dbReference type="PROSITE" id="PS51677">
    <property type="entry name" value="NODB"/>
    <property type="match status" value="1"/>
</dbReference>
<comment type="caution">
    <text evidence="4">The sequence shown here is derived from an EMBL/GenBank/DDBJ whole genome shotgun (WGS) entry which is preliminary data.</text>
</comment>
<protein>
    <submittedName>
        <fullName evidence="4">Polysaccharide deacetylase</fullName>
    </submittedName>
</protein>
<accession>A0A495PKS2</accession>
<feature type="domain" description="NodB homology" evidence="3">
    <location>
        <begin position="71"/>
        <end position="292"/>
    </location>
</feature>
<dbReference type="InterPro" id="IPR011330">
    <property type="entry name" value="Glyco_hydro/deAcase_b/a-brl"/>
</dbReference>
<evidence type="ECO:0000256" key="1">
    <source>
        <dbReference type="ARBA" id="ARBA00004613"/>
    </source>
</evidence>
<evidence type="ECO:0000313" key="5">
    <source>
        <dbReference type="Proteomes" id="UP000276282"/>
    </source>
</evidence>
<dbReference type="InterPro" id="IPR051398">
    <property type="entry name" value="Polysacch_Deacetylase"/>
</dbReference>
<sequence length="292" mass="34496">MMRNFIYKTLNLFSPIFNRIYKNRLRVLAYHDIVDQNQFEKQIQYLKTQFNIINIEDLKEHLFKKKQLPKSSVLITFDDGDFSVLKYGLPILKKNKVPTCLFVITNLINSQKPFWWDEIREYLGNDDGNKKVKEVKSWPNIKRENYLKELRNNSDKPNKIVSQLTFSDLVELKTGGVFIANHSHTHPMLDMSSEYEIQNEFEESKSLFKKWNLNGFDVFAYPNGNFDKNSELLLERNQIKLAFLFDHKINKKNVNPLRISRIRVNSDTVINEFKVKTSGIHSFIASHIRSLN</sequence>
<dbReference type="Proteomes" id="UP000276282">
    <property type="component" value="Unassembled WGS sequence"/>
</dbReference>
<reference evidence="4 5" key="1">
    <citation type="submission" date="2018-10" db="EMBL/GenBank/DDBJ databases">
        <title>Genomic Encyclopedia of Archaeal and Bacterial Type Strains, Phase II (KMG-II): from individual species to whole genera.</title>
        <authorList>
            <person name="Goeker M."/>
        </authorList>
    </citation>
    <scope>NUCLEOTIDE SEQUENCE [LARGE SCALE GENOMIC DNA]</scope>
    <source>
        <strain evidence="4 5">DSM 19839</strain>
    </source>
</reference>
<proteinExistence type="predicted"/>
<name>A0A495PKS2_9FLAO</name>
<dbReference type="Gene3D" id="3.20.20.370">
    <property type="entry name" value="Glycoside hydrolase/deacetylase"/>
    <property type="match status" value="1"/>
</dbReference>
<dbReference type="GO" id="GO:0005576">
    <property type="term" value="C:extracellular region"/>
    <property type="evidence" value="ECO:0007669"/>
    <property type="project" value="UniProtKB-SubCell"/>
</dbReference>
<keyword evidence="2" id="KW-0732">Signal</keyword>
<dbReference type="GO" id="GO:0016810">
    <property type="term" value="F:hydrolase activity, acting on carbon-nitrogen (but not peptide) bonds"/>
    <property type="evidence" value="ECO:0007669"/>
    <property type="project" value="InterPro"/>
</dbReference>
<dbReference type="EMBL" id="RBLG01000003">
    <property type="protein sequence ID" value="RKS50586.1"/>
    <property type="molecule type" value="Genomic_DNA"/>
</dbReference>
<gene>
    <name evidence="4" type="ORF">BC962_2357</name>
</gene>
<dbReference type="OrthoDB" id="1446101at2"/>
<dbReference type="CDD" id="cd10918">
    <property type="entry name" value="CE4_NodB_like_5s_6s"/>
    <property type="match status" value="1"/>
</dbReference>
<dbReference type="AlphaFoldDB" id="A0A495PKS2"/>
<dbReference type="GO" id="GO:0005975">
    <property type="term" value="P:carbohydrate metabolic process"/>
    <property type="evidence" value="ECO:0007669"/>
    <property type="project" value="InterPro"/>
</dbReference>
<dbReference type="SUPFAM" id="SSF88713">
    <property type="entry name" value="Glycoside hydrolase/deacetylase"/>
    <property type="match status" value="1"/>
</dbReference>
<evidence type="ECO:0000259" key="3">
    <source>
        <dbReference type="PROSITE" id="PS51677"/>
    </source>
</evidence>
<comment type="subcellular location">
    <subcellularLocation>
        <location evidence="1">Secreted</location>
    </subcellularLocation>
</comment>
<evidence type="ECO:0000256" key="2">
    <source>
        <dbReference type="ARBA" id="ARBA00022729"/>
    </source>
</evidence>
<dbReference type="PANTHER" id="PTHR34216">
    <property type="match status" value="1"/>
</dbReference>
<dbReference type="InterPro" id="IPR002509">
    <property type="entry name" value="NODB_dom"/>
</dbReference>
<evidence type="ECO:0000313" key="4">
    <source>
        <dbReference type="EMBL" id="RKS50586.1"/>
    </source>
</evidence>
<organism evidence="4 5">
    <name type="scientific">Gillisia mitskevichiae</name>
    <dbReference type="NCBI Taxonomy" id="270921"/>
    <lineage>
        <taxon>Bacteria</taxon>
        <taxon>Pseudomonadati</taxon>
        <taxon>Bacteroidota</taxon>
        <taxon>Flavobacteriia</taxon>
        <taxon>Flavobacteriales</taxon>
        <taxon>Flavobacteriaceae</taxon>
        <taxon>Gillisia</taxon>
    </lineage>
</organism>
<keyword evidence="5" id="KW-1185">Reference proteome</keyword>
<dbReference type="PANTHER" id="PTHR34216:SF3">
    <property type="entry name" value="POLY-BETA-1,6-N-ACETYL-D-GLUCOSAMINE N-DEACETYLASE"/>
    <property type="match status" value="1"/>
</dbReference>
<dbReference type="Pfam" id="PF01522">
    <property type="entry name" value="Polysacc_deac_1"/>
    <property type="match status" value="1"/>
</dbReference>